<name>A0A1S6QIV0_9LACO</name>
<dbReference type="Gene3D" id="3.40.190.10">
    <property type="entry name" value="Periplasmic binding protein-like II"/>
    <property type="match status" value="1"/>
</dbReference>
<evidence type="ECO:0000256" key="1">
    <source>
        <dbReference type="ARBA" id="ARBA00004196"/>
    </source>
</evidence>
<dbReference type="EMBL" id="CP018906">
    <property type="protein sequence ID" value="AQW21532.1"/>
    <property type="molecule type" value="Genomic_DNA"/>
</dbReference>
<dbReference type="InterPro" id="IPR039424">
    <property type="entry name" value="SBP_5"/>
</dbReference>
<dbReference type="GO" id="GO:1904680">
    <property type="term" value="F:peptide transmembrane transporter activity"/>
    <property type="evidence" value="ECO:0007669"/>
    <property type="project" value="TreeGrafter"/>
</dbReference>
<feature type="signal peptide" evidence="7">
    <location>
        <begin position="1"/>
        <end position="21"/>
    </location>
</feature>
<keyword evidence="5" id="KW-0653">Protein transport</keyword>
<dbReference type="Gene3D" id="3.10.105.10">
    <property type="entry name" value="Dipeptide-binding Protein, Domain 3"/>
    <property type="match status" value="1"/>
</dbReference>
<dbReference type="SUPFAM" id="SSF53850">
    <property type="entry name" value="Periplasmic binding protein-like II"/>
    <property type="match status" value="1"/>
</dbReference>
<feature type="compositionally biased region" description="Polar residues" evidence="6">
    <location>
        <begin position="48"/>
        <end position="65"/>
    </location>
</feature>
<dbReference type="InterPro" id="IPR000914">
    <property type="entry name" value="SBP_5_dom"/>
</dbReference>
<dbReference type="PANTHER" id="PTHR30290">
    <property type="entry name" value="PERIPLASMIC BINDING COMPONENT OF ABC TRANSPORTER"/>
    <property type="match status" value="1"/>
</dbReference>
<evidence type="ECO:0000256" key="2">
    <source>
        <dbReference type="ARBA" id="ARBA00005695"/>
    </source>
</evidence>
<dbReference type="FunFam" id="3.90.76.10:FF:000001">
    <property type="entry name" value="Oligopeptide ABC transporter substrate-binding protein"/>
    <property type="match status" value="1"/>
</dbReference>
<dbReference type="PROSITE" id="PS51257">
    <property type="entry name" value="PROKAR_LIPOPROTEIN"/>
    <property type="match status" value="1"/>
</dbReference>
<proteinExistence type="inferred from homology"/>
<dbReference type="CDD" id="cd08504">
    <property type="entry name" value="PBP2_OppA"/>
    <property type="match status" value="1"/>
</dbReference>
<dbReference type="RefSeq" id="WP_035168042.1">
    <property type="nucleotide sequence ID" value="NZ_CP018906.1"/>
</dbReference>
<evidence type="ECO:0000256" key="4">
    <source>
        <dbReference type="ARBA" id="ARBA00022729"/>
    </source>
</evidence>
<dbReference type="GO" id="GO:0043190">
    <property type="term" value="C:ATP-binding cassette (ABC) transporter complex"/>
    <property type="evidence" value="ECO:0007669"/>
    <property type="project" value="InterPro"/>
</dbReference>
<reference evidence="9 10" key="1">
    <citation type="journal article" date="2015" name="Genome Announc.">
        <title>Genome Sequence of Lactobacillus curieae CCTCC M 2011381T, a Novel Producer of Gamma-aminobutyric Acid.</title>
        <authorList>
            <person name="Wang Y."/>
            <person name="Wang Y."/>
            <person name="Lang C."/>
            <person name="Wei D."/>
            <person name="Xu P."/>
            <person name="Xie J."/>
        </authorList>
    </citation>
    <scope>NUCLEOTIDE SEQUENCE [LARGE SCALE GENOMIC DNA]</scope>
    <source>
        <strain evidence="9 10">CCTCC M 2011381</strain>
    </source>
</reference>
<dbReference type="Gene3D" id="3.90.76.10">
    <property type="entry name" value="Dipeptide-binding Protein, Domain 1"/>
    <property type="match status" value="1"/>
</dbReference>
<comment type="subcellular location">
    <subcellularLocation>
        <location evidence="1">Cell envelope</location>
    </subcellularLocation>
</comment>
<dbReference type="AlphaFoldDB" id="A0A1S6QIV0"/>
<evidence type="ECO:0000259" key="8">
    <source>
        <dbReference type="Pfam" id="PF00496"/>
    </source>
</evidence>
<dbReference type="PANTHER" id="PTHR30290:SF10">
    <property type="entry name" value="PERIPLASMIC OLIGOPEPTIDE-BINDING PROTEIN-RELATED"/>
    <property type="match status" value="1"/>
</dbReference>
<keyword evidence="10" id="KW-1185">Reference proteome</keyword>
<feature type="region of interest" description="Disordered" evidence="6">
    <location>
        <begin position="48"/>
        <end position="67"/>
    </location>
</feature>
<dbReference type="GO" id="GO:0030288">
    <property type="term" value="C:outer membrane-bounded periplasmic space"/>
    <property type="evidence" value="ECO:0007669"/>
    <property type="project" value="UniProtKB-ARBA"/>
</dbReference>
<dbReference type="InterPro" id="IPR030678">
    <property type="entry name" value="Peptide/Ni-bd"/>
</dbReference>
<evidence type="ECO:0000256" key="5">
    <source>
        <dbReference type="ARBA" id="ARBA00022856"/>
    </source>
</evidence>
<dbReference type="FunFam" id="3.10.105.10:FF:000001">
    <property type="entry name" value="Oligopeptide ABC transporter, oligopeptide-binding protein"/>
    <property type="match status" value="1"/>
</dbReference>
<evidence type="ECO:0000313" key="9">
    <source>
        <dbReference type="EMBL" id="AQW21532.1"/>
    </source>
</evidence>
<gene>
    <name evidence="9" type="ORF">PL11_006090</name>
</gene>
<evidence type="ECO:0000256" key="3">
    <source>
        <dbReference type="ARBA" id="ARBA00022448"/>
    </source>
</evidence>
<dbReference type="OrthoDB" id="403896at2"/>
<feature type="chain" id="PRO_5039383212" evidence="7">
    <location>
        <begin position="22"/>
        <end position="539"/>
    </location>
</feature>
<dbReference type="KEGG" id="lcu:PL11_006090"/>
<accession>A0A1S6QIV0</accession>
<dbReference type="eggNOG" id="COG4166">
    <property type="taxonomic scope" value="Bacteria"/>
</dbReference>
<evidence type="ECO:0000256" key="6">
    <source>
        <dbReference type="SAM" id="MobiDB-lite"/>
    </source>
</evidence>
<keyword evidence="3" id="KW-0813">Transport</keyword>
<keyword evidence="5" id="KW-0571">Peptide transport</keyword>
<comment type="similarity">
    <text evidence="2">Belongs to the bacterial solute-binding protein 5 family.</text>
</comment>
<evidence type="ECO:0000313" key="10">
    <source>
        <dbReference type="Proteomes" id="UP000030361"/>
    </source>
</evidence>
<dbReference type="Pfam" id="PF00496">
    <property type="entry name" value="SBP_bac_5"/>
    <property type="match status" value="1"/>
</dbReference>
<keyword evidence="4 7" id="KW-0732">Signal</keyword>
<dbReference type="Proteomes" id="UP000030361">
    <property type="component" value="Chromosome"/>
</dbReference>
<evidence type="ECO:0000256" key="7">
    <source>
        <dbReference type="SAM" id="SignalP"/>
    </source>
</evidence>
<sequence>MKLKSGIKIAGLALLSGLVLAGCGKQSSSESSKKEISWMQINSLTTMDPSKATDQISGQTQNGTNEGLLRMSTDNKVIPGVAKNYTISKDGKTWTFNLRKSKWNDGSAVTAQDFVYAWRRTLNPKTASQYAYIFDHIKNANEVNTGKKPLSALGVKAEGKYKLVVTLAKPQSYFKYLVAQSYFMPQKASYVKKFGAKYGTTANDLAYNGPFVLKGWNGTNDTWTLVKNKNYWNAKAVKLNKINFQTVKDPSTGLNQYQSGKLDVVTLSGQQVKNYKNNKEFASRKVASTWYLEMNQRKIPFFKNKNIRKAISLAIDRDQLANKVLADGSVAAKGFVATDMSLHDGKDFADASYVKGAVSQNLAQAKKYWAKGMKEEGKKSVSFTLMGDDTDQAKKTNEFVQSQLSKLPGFKVTNQNLPYKTRLQRSADGQFQMVLSGWTGDFPDPITFLSLMTSHNTYNNGRWGNKQYDKLIANAEGKDANNTDKRWDDMVQAEKILVNDEGVVPLYQQVTPQLVKSNIKGIQFFPTAPIWDWSKVTIK</sequence>
<protein>
    <submittedName>
        <fullName evidence="9">Peptide ABC transporter substrate-binding protein</fullName>
    </submittedName>
</protein>
<dbReference type="PIRSF" id="PIRSF002741">
    <property type="entry name" value="MppA"/>
    <property type="match status" value="1"/>
</dbReference>
<feature type="domain" description="Solute-binding protein family 5" evidence="8">
    <location>
        <begin position="76"/>
        <end position="459"/>
    </location>
</feature>
<organism evidence="9 10">
    <name type="scientific">Lentilactobacillus curieae</name>
    <dbReference type="NCBI Taxonomy" id="1138822"/>
    <lineage>
        <taxon>Bacteria</taxon>
        <taxon>Bacillati</taxon>
        <taxon>Bacillota</taxon>
        <taxon>Bacilli</taxon>
        <taxon>Lactobacillales</taxon>
        <taxon>Lactobacillaceae</taxon>
        <taxon>Lentilactobacillus</taxon>
    </lineage>
</organism>
<dbReference type="GO" id="GO:0015833">
    <property type="term" value="P:peptide transport"/>
    <property type="evidence" value="ECO:0007669"/>
    <property type="project" value="UniProtKB-KW"/>
</dbReference>